<protein>
    <submittedName>
        <fullName evidence="1">Uncharacterized protein</fullName>
    </submittedName>
</protein>
<reference evidence="1" key="1">
    <citation type="submission" date="2022-07" db="EMBL/GenBank/DDBJ databases">
        <title>Genome Sequence of Leucocoprinus birnbaumii.</title>
        <authorList>
            <person name="Buettner E."/>
        </authorList>
    </citation>
    <scope>NUCLEOTIDE SEQUENCE</scope>
    <source>
        <strain evidence="1">VT141</strain>
    </source>
</reference>
<keyword evidence="2" id="KW-1185">Reference proteome</keyword>
<evidence type="ECO:0000313" key="1">
    <source>
        <dbReference type="EMBL" id="KAJ3564196.1"/>
    </source>
</evidence>
<proteinExistence type="predicted"/>
<dbReference type="AlphaFoldDB" id="A0AAD5VMA5"/>
<name>A0AAD5VMA5_9AGAR</name>
<dbReference type="Proteomes" id="UP001213000">
    <property type="component" value="Unassembled WGS sequence"/>
</dbReference>
<organism evidence="1 2">
    <name type="scientific">Leucocoprinus birnbaumii</name>
    <dbReference type="NCBI Taxonomy" id="56174"/>
    <lineage>
        <taxon>Eukaryota</taxon>
        <taxon>Fungi</taxon>
        <taxon>Dikarya</taxon>
        <taxon>Basidiomycota</taxon>
        <taxon>Agaricomycotina</taxon>
        <taxon>Agaricomycetes</taxon>
        <taxon>Agaricomycetidae</taxon>
        <taxon>Agaricales</taxon>
        <taxon>Agaricineae</taxon>
        <taxon>Agaricaceae</taxon>
        <taxon>Leucocoprinus</taxon>
    </lineage>
</organism>
<sequence>MIIPYFKRVIDGRVKDYHDIMIDCQIGPSLQSIYLAYEEGRIGVVTQMGLFIIHPTFPPPEDFETPPKLHVQRVAFLNDPEILFHISCLQMTSTSIWINWEVEPNRPGLFSTSSSALVKLETDEETFEENLSLAPYIPPPVRGHDNSVVISVDFGLGSN</sequence>
<evidence type="ECO:0000313" key="2">
    <source>
        <dbReference type="Proteomes" id="UP001213000"/>
    </source>
</evidence>
<gene>
    <name evidence="1" type="ORF">NP233_g8458</name>
</gene>
<accession>A0AAD5VMA5</accession>
<dbReference type="EMBL" id="JANIEX010000684">
    <property type="protein sequence ID" value="KAJ3564196.1"/>
    <property type="molecule type" value="Genomic_DNA"/>
</dbReference>
<comment type="caution">
    <text evidence="1">The sequence shown here is derived from an EMBL/GenBank/DDBJ whole genome shotgun (WGS) entry which is preliminary data.</text>
</comment>